<name>A0A4Y2C7S5_ARAVE</name>
<dbReference type="EMBL" id="BGPR01000151">
    <property type="protein sequence ID" value="GBL99807.1"/>
    <property type="molecule type" value="Genomic_DNA"/>
</dbReference>
<comment type="caution">
    <text evidence="1">The sequence shown here is derived from an EMBL/GenBank/DDBJ whole genome shotgun (WGS) entry which is preliminary data.</text>
</comment>
<keyword evidence="2" id="KW-1185">Reference proteome</keyword>
<protein>
    <submittedName>
        <fullName evidence="1">Uncharacterized protein</fullName>
    </submittedName>
</protein>
<evidence type="ECO:0000313" key="1">
    <source>
        <dbReference type="EMBL" id="GBL99807.1"/>
    </source>
</evidence>
<reference evidence="1 2" key="1">
    <citation type="journal article" date="2019" name="Sci. Rep.">
        <title>Orb-weaving spider Araneus ventricosus genome elucidates the spidroin gene catalogue.</title>
        <authorList>
            <person name="Kono N."/>
            <person name="Nakamura H."/>
            <person name="Ohtoshi R."/>
            <person name="Moran D.A.P."/>
            <person name="Shinohara A."/>
            <person name="Yoshida Y."/>
            <person name="Fujiwara M."/>
            <person name="Mori M."/>
            <person name="Tomita M."/>
            <person name="Arakawa K."/>
        </authorList>
    </citation>
    <scope>NUCLEOTIDE SEQUENCE [LARGE SCALE GENOMIC DNA]</scope>
</reference>
<dbReference type="AlphaFoldDB" id="A0A4Y2C7S5"/>
<gene>
    <name evidence="1" type="ORF">AVEN_162820_1</name>
</gene>
<organism evidence="1 2">
    <name type="scientific">Araneus ventricosus</name>
    <name type="common">Orbweaver spider</name>
    <name type="synonym">Epeira ventricosa</name>
    <dbReference type="NCBI Taxonomy" id="182803"/>
    <lineage>
        <taxon>Eukaryota</taxon>
        <taxon>Metazoa</taxon>
        <taxon>Ecdysozoa</taxon>
        <taxon>Arthropoda</taxon>
        <taxon>Chelicerata</taxon>
        <taxon>Arachnida</taxon>
        <taxon>Araneae</taxon>
        <taxon>Araneomorphae</taxon>
        <taxon>Entelegynae</taxon>
        <taxon>Araneoidea</taxon>
        <taxon>Araneidae</taxon>
        <taxon>Araneus</taxon>
    </lineage>
</organism>
<sequence length="113" mass="13040">MLQTALRVASFPHSSYHQIDSHRTFSLFGDSILPSHPDISSMTLTHIPPPQHRMIYRPPQRIVFHFYTEWNEWKSNNDGIPNSPSVYANYHRDFTLTNGSGSLCSKKSGVEHW</sequence>
<accession>A0A4Y2C7S5</accession>
<evidence type="ECO:0000313" key="2">
    <source>
        <dbReference type="Proteomes" id="UP000499080"/>
    </source>
</evidence>
<proteinExistence type="predicted"/>
<dbReference type="Proteomes" id="UP000499080">
    <property type="component" value="Unassembled WGS sequence"/>
</dbReference>